<evidence type="ECO:0000313" key="2">
    <source>
        <dbReference type="Proteomes" id="UP000250069"/>
    </source>
</evidence>
<accession>A0ABC8D9T6</accession>
<organism evidence="1 2">
    <name type="scientific">Bacillus velezensis</name>
    <dbReference type="NCBI Taxonomy" id="492670"/>
    <lineage>
        <taxon>Bacteria</taxon>
        <taxon>Bacillati</taxon>
        <taxon>Bacillota</taxon>
        <taxon>Bacilli</taxon>
        <taxon>Bacillales</taxon>
        <taxon>Bacillaceae</taxon>
        <taxon>Bacillus</taxon>
        <taxon>Bacillus amyloliquefaciens group</taxon>
    </lineage>
</organism>
<gene>
    <name evidence="1" type="ORF">BVDSYZ_11290</name>
</gene>
<name>A0ABC8D9T6_BACVE</name>
<dbReference type="RefSeq" id="WP_041482552.1">
    <property type="nucleotide sequence ID" value="NZ_CP015443.1"/>
</dbReference>
<sequence length="102" mass="11963">MKISIKTRLNPTDQYKVDDFINAFKNLPPEIRIQLSMDNGNSWLLEQVSVKTERILLDCLQEEIKNIDNHPLYSHATSLGQTVFHNTHKIADVFKEYVKKYE</sequence>
<dbReference type="EMBL" id="CP030150">
    <property type="protein sequence ID" value="AWX72575.1"/>
    <property type="molecule type" value="Genomic_DNA"/>
</dbReference>
<dbReference type="Proteomes" id="UP000250069">
    <property type="component" value="Chromosome"/>
</dbReference>
<evidence type="ECO:0000313" key="1">
    <source>
        <dbReference type="EMBL" id="AWX72575.1"/>
    </source>
</evidence>
<proteinExistence type="predicted"/>
<reference evidence="1 2" key="1">
    <citation type="submission" date="2018-06" db="EMBL/GenBank/DDBJ databases">
        <title>Complete Genome Sequence of Bacillus velezensis DSYZ, a Plant Growth-Promoting Rhizobacterium with Antifungal Activity.</title>
        <authorList>
            <person name="Du B."/>
            <person name="Ding Y."/>
            <person name="Liu K."/>
            <person name="Yao L."/>
            <person name="Wang C."/>
            <person name="Li H."/>
            <person name="Liu H."/>
        </authorList>
    </citation>
    <scope>NUCLEOTIDE SEQUENCE [LARGE SCALE GENOMIC DNA]</scope>
    <source>
        <strain evidence="1 2">DSYZ</strain>
    </source>
</reference>
<protein>
    <submittedName>
        <fullName evidence="1">Uncharacterized protein</fullName>
    </submittedName>
</protein>
<dbReference type="AlphaFoldDB" id="A0ABC8D9T6"/>